<organism evidence="1 2">
    <name type="scientific">Aspergillus cristatus</name>
    <name type="common">Chinese Fuzhuan brick tea-fermentation fungus</name>
    <name type="synonym">Eurotium cristatum</name>
    <dbReference type="NCBI Taxonomy" id="573508"/>
    <lineage>
        <taxon>Eukaryota</taxon>
        <taxon>Fungi</taxon>
        <taxon>Dikarya</taxon>
        <taxon>Ascomycota</taxon>
        <taxon>Pezizomycotina</taxon>
        <taxon>Eurotiomycetes</taxon>
        <taxon>Eurotiomycetidae</taxon>
        <taxon>Eurotiales</taxon>
        <taxon>Aspergillaceae</taxon>
        <taxon>Aspergillus</taxon>
        <taxon>Aspergillus subgen. Aspergillus</taxon>
    </lineage>
</organism>
<reference evidence="1 2" key="1">
    <citation type="journal article" date="2016" name="BMC Genomics">
        <title>Comparative genomic and transcriptomic analyses of the Fuzhuan brick tea-fermentation fungus Aspergillus cristatus.</title>
        <authorList>
            <person name="Ge Y."/>
            <person name="Wang Y."/>
            <person name="Liu Y."/>
            <person name="Tan Y."/>
            <person name="Ren X."/>
            <person name="Zhang X."/>
            <person name="Hyde K.D."/>
            <person name="Liu Y."/>
            <person name="Liu Z."/>
        </authorList>
    </citation>
    <scope>NUCLEOTIDE SEQUENCE [LARGE SCALE GENOMIC DNA]</scope>
    <source>
        <strain evidence="1 2">GZAAS20.1005</strain>
    </source>
</reference>
<sequence>MSGPITNDLASLRALVESVQRDNPNLTPALTHIESFPVAERYAKYKQMLELLLSTRGKLNKAITTLYKHVQNSPEIHTSIPDNEFKTYWRRAARIHESVENRRTLIPAIRENATTAWGEEQANAVLRNEPGFSIAAGVQLAVNRKFSWDEFVSRLNRVMFDRLTGSRPGRSRSLVPCTTDVQKVVKFRGGDLVPVSREAESHGFLLGR</sequence>
<protein>
    <submittedName>
        <fullName evidence="1">Uncharacterized protein</fullName>
    </submittedName>
</protein>
<comment type="caution">
    <text evidence="1">The sequence shown here is derived from an EMBL/GenBank/DDBJ whole genome shotgun (WGS) entry which is preliminary data.</text>
</comment>
<dbReference type="AlphaFoldDB" id="A0A1E3B2S0"/>
<proteinExistence type="predicted"/>
<dbReference type="VEuPathDB" id="FungiDB:SI65_09458"/>
<accession>A0A1E3B2S0</accession>
<evidence type="ECO:0000313" key="2">
    <source>
        <dbReference type="Proteomes" id="UP000094569"/>
    </source>
</evidence>
<dbReference type="Proteomes" id="UP000094569">
    <property type="component" value="Unassembled WGS sequence"/>
</dbReference>
<gene>
    <name evidence="1" type="ORF">SI65_09458</name>
</gene>
<keyword evidence="2" id="KW-1185">Reference proteome</keyword>
<dbReference type="OrthoDB" id="10420546at2759"/>
<evidence type="ECO:0000313" key="1">
    <source>
        <dbReference type="EMBL" id="ODM15219.1"/>
    </source>
</evidence>
<name>A0A1E3B2S0_ASPCR</name>
<dbReference type="EMBL" id="JXNT01000018">
    <property type="protein sequence ID" value="ODM15219.1"/>
    <property type="molecule type" value="Genomic_DNA"/>
</dbReference>